<dbReference type="PANTHER" id="PTHR42760:SF78">
    <property type="entry name" value="3-OXOACYL-[ACYL-CARRIER-PROTEIN] REDUCTASE [NADH]"/>
    <property type="match status" value="1"/>
</dbReference>
<sequence>MSKRLADKVAWVTGSSRGIGRAVAAHLADLGADVAIHGTTPTSTRAFNEAESLDAVAEQIANETSANVFAVHGDLTDPAIVKNHVDAIRDRFGHIDILVNNAGGDIGVQGVTGEKAGKPVANDAINVSLEDIRTVLDRNLMTCILPCREIAPEMVDRKQGWIVNIGSIAGLSGHAREVVYGVSKAAVHEYTRCLAAQLRPDNVYVNAIAPGEIITARFVASRPTNDDRKVHDGALTRYGWPDEIAKTVEFFVTNDSSYITGQILRVDGGAQLFPS</sequence>
<name>A0A381VJP0_9ZZZZ</name>
<accession>A0A381VJP0</accession>
<dbReference type="AlphaFoldDB" id="A0A381VJP0"/>
<dbReference type="Pfam" id="PF00106">
    <property type="entry name" value="adh_short"/>
    <property type="match status" value="1"/>
</dbReference>
<dbReference type="EMBL" id="UINC01009029">
    <property type="protein sequence ID" value="SVA40565.1"/>
    <property type="molecule type" value="Genomic_DNA"/>
</dbReference>
<dbReference type="InterPro" id="IPR002347">
    <property type="entry name" value="SDR_fam"/>
</dbReference>
<organism evidence="2">
    <name type="scientific">marine metagenome</name>
    <dbReference type="NCBI Taxonomy" id="408172"/>
    <lineage>
        <taxon>unclassified sequences</taxon>
        <taxon>metagenomes</taxon>
        <taxon>ecological metagenomes</taxon>
    </lineage>
</organism>
<evidence type="ECO:0000256" key="1">
    <source>
        <dbReference type="ARBA" id="ARBA00006484"/>
    </source>
</evidence>
<protein>
    <recommendedName>
        <fullName evidence="3">3-oxoacyl-ACP reductase</fullName>
    </recommendedName>
</protein>
<proteinExistence type="inferred from homology"/>
<dbReference type="PROSITE" id="PS00061">
    <property type="entry name" value="ADH_SHORT"/>
    <property type="match status" value="1"/>
</dbReference>
<dbReference type="InterPro" id="IPR036291">
    <property type="entry name" value="NAD(P)-bd_dom_sf"/>
</dbReference>
<dbReference type="PANTHER" id="PTHR42760">
    <property type="entry name" value="SHORT-CHAIN DEHYDROGENASES/REDUCTASES FAMILY MEMBER"/>
    <property type="match status" value="1"/>
</dbReference>
<gene>
    <name evidence="2" type="ORF">METZ01_LOCUS93419</name>
</gene>
<reference evidence="2" key="1">
    <citation type="submission" date="2018-05" db="EMBL/GenBank/DDBJ databases">
        <authorList>
            <person name="Lanie J.A."/>
            <person name="Ng W.-L."/>
            <person name="Kazmierczak K.M."/>
            <person name="Andrzejewski T.M."/>
            <person name="Davidsen T.M."/>
            <person name="Wayne K.J."/>
            <person name="Tettelin H."/>
            <person name="Glass J.I."/>
            <person name="Rusch D."/>
            <person name="Podicherti R."/>
            <person name="Tsui H.-C.T."/>
            <person name="Winkler M.E."/>
        </authorList>
    </citation>
    <scope>NUCLEOTIDE SEQUENCE</scope>
</reference>
<dbReference type="GO" id="GO:0016616">
    <property type="term" value="F:oxidoreductase activity, acting on the CH-OH group of donors, NAD or NADP as acceptor"/>
    <property type="evidence" value="ECO:0007669"/>
    <property type="project" value="TreeGrafter"/>
</dbReference>
<comment type="similarity">
    <text evidence="1">Belongs to the short-chain dehydrogenases/reductases (SDR) family.</text>
</comment>
<dbReference type="Gene3D" id="3.40.50.720">
    <property type="entry name" value="NAD(P)-binding Rossmann-like Domain"/>
    <property type="match status" value="1"/>
</dbReference>
<dbReference type="SUPFAM" id="SSF51735">
    <property type="entry name" value="NAD(P)-binding Rossmann-fold domains"/>
    <property type="match status" value="1"/>
</dbReference>
<dbReference type="InterPro" id="IPR020904">
    <property type="entry name" value="Sc_DH/Rdtase_CS"/>
</dbReference>
<evidence type="ECO:0008006" key="3">
    <source>
        <dbReference type="Google" id="ProtNLM"/>
    </source>
</evidence>
<dbReference type="FunFam" id="3.40.50.720:FF:000084">
    <property type="entry name" value="Short-chain dehydrogenase reductase"/>
    <property type="match status" value="1"/>
</dbReference>
<evidence type="ECO:0000313" key="2">
    <source>
        <dbReference type="EMBL" id="SVA40565.1"/>
    </source>
</evidence>
<dbReference type="PRINTS" id="PR00081">
    <property type="entry name" value="GDHRDH"/>
</dbReference>
<dbReference type="CDD" id="cd05233">
    <property type="entry name" value="SDR_c"/>
    <property type="match status" value="1"/>
</dbReference>
<dbReference type="PRINTS" id="PR00080">
    <property type="entry name" value="SDRFAMILY"/>
</dbReference>